<evidence type="ECO:0000256" key="2">
    <source>
        <dbReference type="ARBA" id="ARBA00004906"/>
    </source>
</evidence>
<evidence type="ECO:0000313" key="13">
    <source>
        <dbReference type="Proteomes" id="UP000749559"/>
    </source>
</evidence>
<feature type="region of interest" description="Disordered" evidence="10">
    <location>
        <begin position="83"/>
        <end position="125"/>
    </location>
</feature>
<keyword evidence="7" id="KW-0833">Ubl conjugation pathway</keyword>
<reference evidence="12" key="1">
    <citation type="submission" date="2022-03" db="EMBL/GenBank/DDBJ databases">
        <authorList>
            <person name="Martin C."/>
        </authorList>
    </citation>
    <scope>NUCLEOTIDE SEQUENCE</scope>
</reference>
<feature type="compositionally biased region" description="Acidic residues" evidence="10">
    <location>
        <begin position="288"/>
        <end position="299"/>
    </location>
</feature>
<organism evidence="12 13">
    <name type="scientific">Owenia fusiformis</name>
    <name type="common">Polychaete worm</name>
    <dbReference type="NCBI Taxonomy" id="6347"/>
    <lineage>
        <taxon>Eukaryota</taxon>
        <taxon>Metazoa</taxon>
        <taxon>Spiralia</taxon>
        <taxon>Lophotrochozoa</taxon>
        <taxon>Annelida</taxon>
        <taxon>Polychaeta</taxon>
        <taxon>Sedentaria</taxon>
        <taxon>Canalipalpata</taxon>
        <taxon>Sabellida</taxon>
        <taxon>Oweniida</taxon>
        <taxon>Oweniidae</taxon>
        <taxon>Owenia</taxon>
    </lineage>
</organism>
<keyword evidence="13" id="KW-1185">Reference proteome</keyword>
<dbReference type="SMART" id="SM00184">
    <property type="entry name" value="RING"/>
    <property type="match status" value="1"/>
</dbReference>
<dbReference type="EMBL" id="CAIIXF020000010">
    <property type="protein sequence ID" value="CAH1796719.1"/>
    <property type="molecule type" value="Genomic_DNA"/>
</dbReference>
<dbReference type="PANTHER" id="PTHR45931">
    <property type="entry name" value="SI:CH211-59O9.10"/>
    <property type="match status" value="1"/>
</dbReference>
<evidence type="ECO:0000259" key="11">
    <source>
        <dbReference type="PROSITE" id="PS50089"/>
    </source>
</evidence>
<protein>
    <recommendedName>
        <fullName evidence="3">RING-type E3 ubiquitin transferase</fullName>
        <ecNumber evidence="3">2.3.2.27</ecNumber>
    </recommendedName>
</protein>
<dbReference type="GO" id="GO:0005634">
    <property type="term" value="C:nucleus"/>
    <property type="evidence" value="ECO:0007669"/>
    <property type="project" value="TreeGrafter"/>
</dbReference>
<keyword evidence="6 9" id="KW-0863">Zinc-finger</keyword>
<evidence type="ECO:0000256" key="6">
    <source>
        <dbReference type="ARBA" id="ARBA00022771"/>
    </source>
</evidence>
<keyword evidence="4" id="KW-0808">Transferase</keyword>
<dbReference type="GO" id="GO:0006511">
    <property type="term" value="P:ubiquitin-dependent protein catabolic process"/>
    <property type="evidence" value="ECO:0007669"/>
    <property type="project" value="TreeGrafter"/>
</dbReference>
<sequence length="323" mass="35622">CKDTKMAEAAVEQPQIRFYCHQCSTEIRPNLPDYTCPNCQSGFIEEIASRETGTEESQEESIDPAAQFAELWGRTFLESFRLHSGQESGGGSADNRTAEDGPEESNGPSSNTRNAQSRQVMFPPARVQLRRTRGHMDRQPPGIENIIQQLLGGLAQGAVFHTVPSGFPGGGFGMPTMFNLHGNPGDYAWGAGGLDAIITQLLNQLDGSGAPPADKEKIDSLPTIEISNKDIDNRVECSVCMEEFHLSEKVRVLPCQHKYHTDCIVPWLELHGTCPVCRKDLNGEDTSTDEFIPEMDLNDMDTSATNSDSTSNRPPNYEDYEHD</sequence>
<dbReference type="GO" id="GO:0000209">
    <property type="term" value="P:protein polyubiquitination"/>
    <property type="evidence" value="ECO:0007669"/>
    <property type="project" value="UniProtKB-ARBA"/>
</dbReference>
<dbReference type="PROSITE" id="PS50089">
    <property type="entry name" value="ZF_RING_2"/>
    <property type="match status" value="1"/>
</dbReference>
<dbReference type="InterPro" id="IPR051834">
    <property type="entry name" value="RING_finger_E3_ligase"/>
</dbReference>
<dbReference type="GO" id="GO:0061630">
    <property type="term" value="F:ubiquitin protein ligase activity"/>
    <property type="evidence" value="ECO:0007669"/>
    <property type="project" value="UniProtKB-EC"/>
</dbReference>
<dbReference type="InterPro" id="IPR001841">
    <property type="entry name" value="Znf_RING"/>
</dbReference>
<dbReference type="OrthoDB" id="8062037at2759"/>
<accession>A0A8S4PSA9</accession>
<dbReference type="GO" id="GO:0008270">
    <property type="term" value="F:zinc ion binding"/>
    <property type="evidence" value="ECO:0007669"/>
    <property type="project" value="UniProtKB-KW"/>
</dbReference>
<dbReference type="InterPro" id="IPR013083">
    <property type="entry name" value="Znf_RING/FYVE/PHD"/>
</dbReference>
<evidence type="ECO:0000256" key="5">
    <source>
        <dbReference type="ARBA" id="ARBA00022723"/>
    </source>
</evidence>
<evidence type="ECO:0000313" key="12">
    <source>
        <dbReference type="EMBL" id="CAH1796719.1"/>
    </source>
</evidence>
<evidence type="ECO:0000256" key="4">
    <source>
        <dbReference type="ARBA" id="ARBA00022679"/>
    </source>
</evidence>
<feature type="domain" description="RING-type" evidence="11">
    <location>
        <begin position="237"/>
        <end position="278"/>
    </location>
</feature>
<name>A0A8S4PSA9_OWEFU</name>
<proteinExistence type="predicted"/>
<evidence type="ECO:0000256" key="10">
    <source>
        <dbReference type="SAM" id="MobiDB-lite"/>
    </source>
</evidence>
<comment type="catalytic activity">
    <reaction evidence="1">
        <text>S-ubiquitinyl-[E2 ubiquitin-conjugating enzyme]-L-cysteine + [acceptor protein]-L-lysine = [E2 ubiquitin-conjugating enzyme]-L-cysteine + N(6)-ubiquitinyl-[acceptor protein]-L-lysine.</text>
        <dbReference type="EC" id="2.3.2.27"/>
    </reaction>
</comment>
<gene>
    <name evidence="12" type="ORF">OFUS_LOCUS21101</name>
</gene>
<keyword evidence="5" id="KW-0479">Metal-binding</keyword>
<dbReference type="Gene3D" id="3.30.40.10">
    <property type="entry name" value="Zinc/RING finger domain, C3HC4 (zinc finger)"/>
    <property type="match status" value="1"/>
</dbReference>
<feature type="compositionally biased region" description="Low complexity" evidence="10">
    <location>
        <begin position="300"/>
        <end position="312"/>
    </location>
</feature>
<evidence type="ECO:0000256" key="3">
    <source>
        <dbReference type="ARBA" id="ARBA00012483"/>
    </source>
</evidence>
<comment type="pathway">
    <text evidence="2">Protein modification; protein ubiquitination.</text>
</comment>
<evidence type="ECO:0000256" key="9">
    <source>
        <dbReference type="PROSITE-ProRule" id="PRU00175"/>
    </source>
</evidence>
<feature type="compositionally biased region" description="Polar residues" evidence="10">
    <location>
        <begin position="106"/>
        <end position="119"/>
    </location>
</feature>
<feature type="non-terminal residue" evidence="12">
    <location>
        <position position="1"/>
    </location>
</feature>
<dbReference type="AlphaFoldDB" id="A0A8S4PSA9"/>
<dbReference type="Pfam" id="PF13639">
    <property type="entry name" value="zf-RING_2"/>
    <property type="match status" value="1"/>
</dbReference>
<dbReference type="FunFam" id="3.30.40.10:FF:000069">
    <property type="entry name" value="E3 ubiquitin-protein ligase RNF115"/>
    <property type="match status" value="1"/>
</dbReference>
<dbReference type="SUPFAM" id="SSF57850">
    <property type="entry name" value="RING/U-box"/>
    <property type="match status" value="1"/>
</dbReference>
<feature type="region of interest" description="Disordered" evidence="10">
    <location>
        <begin position="288"/>
        <end position="323"/>
    </location>
</feature>
<evidence type="ECO:0000256" key="8">
    <source>
        <dbReference type="ARBA" id="ARBA00022833"/>
    </source>
</evidence>
<dbReference type="PANTHER" id="PTHR45931:SF3">
    <property type="entry name" value="RING ZINC FINGER-CONTAINING PROTEIN"/>
    <property type="match status" value="1"/>
</dbReference>
<evidence type="ECO:0000256" key="7">
    <source>
        <dbReference type="ARBA" id="ARBA00022786"/>
    </source>
</evidence>
<dbReference type="Proteomes" id="UP000749559">
    <property type="component" value="Unassembled WGS sequence"/>
</dbReference>
<keyword evidence="8" id="KW-0862">Zinc</keyword>
<dbReference type="InterPro" id="IPR039525">
    <property type="entry name" value="RNF126-like_zinc-ribbon"/>
</dbReference>
<comment type="caution">
    <text evidence="12">The sequence shown here is derived from an EMBL/GenBank/DDBJ whole genome shotgun (WGS) entry which is preliminary data.</text>
</comment>
<dbReference type="EC" id="2.3.2.27" evidence="3"/>
<evidence type="ECO:0000256" key="1">
    <source>
        <dbReference type="ARBA" id="ARBA00000900"/>
    </source>
</evidence>
<dbReference type="Pfam" id="PF14369">
    <property type="entry name" value="Zn_ribbon_19"/>
    <property type="match status" value="1"/>
</dbReference>